<dbReference type="InterPro" id="IPR013519">
    <property type="entry name" value="Int_alpha_beta-p"/>
</dbReference>
<keyword evidence="1 4" id="KW-0732">Signal</keyword>
<keyword evidence="3" id="KW-0325">Glycoprotein</keyword>
<dbReference type="SUPFAM" id="SSF69318">
    <property type="entry name" value="Integrin alpha N-terminal domain"/>
    <property type="match status" value="1"/>
</dbReference>
<dbReference type="InterPro" id="IPR028994">
    <property type="entry name" value="Integrin_alpha_N"/>
</dbReference>
<evidence type="ECO:0000256" key="3">
    <source>
        <dbReference type="ARBA" id="ARBA00023180"/>
    </source>
</evidence>
<feature type="chain" id="PRO_5032556037" evidence="4">
    <location>
        <begin position="24"/>
        <end position="472"/>
    </location>
</feature>
<evidence type="ECO:0000256" key="2">
    <source>
        <dbReference type="ARBA" id="ARBA00022737"/>
    </source>
</evidence>
<dbReference type="PANTHER" id="PTHR36220">
    <property type="entry name" value="UNNAMED PRODUCT"/>
    <property type="match status" value="1"/>
</dbReference>
<dbReference type="SMART" id="SM00191">
    <property type="entry name" value="Int_alpha"/>
    <property type="match status" value="5"/>
</dbReference>
<dbReference type="AlphaFoldDB" id="A0A813IRB5"/>
<accession>A0A813IRB5</accession>
<comment type="caution">
    <text evidence="5">The sequence shown here is derived from an EMBL/GenBank/DDBJ whole genome shotgun (WGS) entry which is preliminary data.</text>
</comment>
<dbReference type="Pfam" id="PF14312">
    <property type="entry name" value="FG-GAP_2"/>
    <property type="match status" value="7"/>
</dbReference>
<evidence type="ECO:0000256" key="4">
    <source>
        <dbReference type="SAM" id="SignalP"/>
    </source>
</evidence>
<dbReference type="InterPro" id="IPR013517">
    <property type="entry name" value="FG-GAP"/>
</dbReference>
<name>A0A813IRB5_POLGL</name>
<evidence type="ECO:0000313" key="5">
    <source>
        <dbReference type="EMBL" id="CAE8653658.1"/>
    </source>
</evidence>
<evidence type="ECO:0000256" key="1">
    <source>
        <dbReference type="ARBA" id="ARBA00022729"/>
    </source>
</evidence>
<organism evidence="5 6">
    <name type="scientific">Polarella glacialis</name>
    <name type="common">Dinoflagellate</name>
    <dbReference type="NCBI Taxonomy" id="89957"/>
    <lineage>
        <taxon>Eukaryota</taxon>
        <taxon>Sar</taxon>
        <taxon>Alveolata</taxon>
        <taxon>Dinophyceae</taxon>
        <taxon>Suessiales</taxon>
        <taxon>Suessiaceae</taxon>
        <taxon>Polarella</taxon>
    </lineage>
</organism>
<gene>
    <name evidence="5" type="ORF">PGLA2088_LOCUS10528</name>
</gene>
<dbReference type="Proteomes" id="UP000626109">
    <property type="component" value="Unassembled WGS sequence"/>
</dbReference>
<sequence length="472" mass="49120">MSARLRMPATLCLMLFSSPAALADRHASCEGTEHCRPSSLMLAKSQPHGDQLSLLSLSSDRASSASRGQGSNKLAEDAHAASDAVAAAMWRRATLRISKQTKLSFLDAVTNDKIGASVSISGNGKTALVGAPGPDPSSDAPTIGTAYIFGRAGNWRLQDQLYAPNGVLDDQFGTSTSISRGTALIGATGPLNTSTGAAYIFKLDGNNTWRSTAKLTPSGGDIGGQFGYSVSMDKGRALIGAIGDISTSPGSAYIFDCLGNQGFQQDRLLALDGVSGDQFGFSTAISGDLAIIGAPAPFKNKRGAAYVFKRVGKKWHLQAKLTSGDSGDLKDQFGFSTSMVGNTAVIGAPAPGVSGQHGAVYVFKQYGKAWFQTARLTAPNSSPMDLFGTSVSLSGRTMVIGAPGQSASYVFRRSRFGLRLQGQLASGKFGISARISGNTVIVGAERDSSNGVSDSGAAYVYQLKGHCKMHSR</sequence>
<proteinExistence type="predicted"/>
<protein>
    <submittedName>
        <fullName evidence="5">Uncharacterized protein</fullName>
    </submittedName>
</protein>
<feature type="signal peptide" evidence="4">
    <location>
        <begin position="1"/>
        <end position="23"/>
    </location>
</feature>
<dbReference type="Gene3D" id="2.130.10.130">
    <property type="entry name" value="Integrin alpha, N-terminal"/>
    <property type="match status" value="2"/>
</dbReference>
<dbReference type="EMBL" id="CAJNNW010011833">
    <property type="protein sequence ID" value="CAE8653658.1"/>
    <property type="molecule type" value="Genomic_DNA"/>
</dbReference>
<dbReference type="PANTHER" id="PTHR36220:SF1">
    <property type="entry name" value="GAMMA TUBULIN COMPLEX COMPONENT C-TERMINAL DOMAIN-CONTAINING PROTEIN"/>
    <property type="match status" value="1"/>
</dbReference>
<evidence type="ECO:0000313" key="6">
    <source>
        <dbReference type="Proteomes" id="UP000626109"/>
    </source>
</evidence>
<reference evidence="5" key="1">
    <citation type="submission" date="2021-02" db="EMBL/GenBank/DDBJ databases">
        <authorList>
            <person name="Dougan E. K."/>
            <person name="Rhodes N."/>
            <person name="Thang M."/>
            <person name="Chan C."/>
        </authorList>
    </citation>
    <scope>NUCLEOTIDE SEQUENCE</scope>
</reference>
<keyword evidence="2" id="KW-0677">Repeat</keyword>